<reference evidence="2" key="1">
    <citation type="journal article" date="2010" name="Science">
        <title>Signatures of adaptation to obligate biotrophy in the Hyaloperonospora arabidopsidis genome.</title>
        <authorList>
            <person name="Baxter L."/>
            <person name="Tripathy S."/>
            <person name="Ishaque N."/>
            <person name="Boot N."/>
            <person name="Cabral A."/>
            <person name="Kemen E."/>
            <person name="Thines M."/>
            <person name="Ah-Fong A."/>
            <person name="Anderson R."/>
            <person name="Badejoko W."/>
            <person name="Bittner-Eddy P."/>
            <person name="Boore J.L."/>
            <person name="Chibucos M.C."/>
            <person name="Coates M."/>
            <person name="Dehal P."/>
            <person name="Delehaunty K."/>
            <person name="Dong S."/>
            <person name="Downton P."/>
            <person name="Dumas B."/>
            <person name="Fabro G."/>
            <person name="Fronick C."/>
            <person name="Fuerstenberg S.I."/>
            <person name="Fulton L."/>
            <person name="Gaulin E."/>
            <person name="Govers F."/>
            <person name="Hughes L."/>
            <person name="Humphray S."/>
            <person name="Jiang R.H."/>
            <person name="Judelson H."/>
            <person name="Kamoun S."/>
            <person name="Kyung K."/>
            <person name="Meijer H."/>
            <person name="Minx P."/>
            <person name="Morris P."/>
            <person name="Nelson J."/>
            <person name="Phuntumart V."/>
            <person name="Qutob D."/>
            <person name="Rehmany A."/>
            <person name="Rougon-Cardoso A."/>
            <person name="Ryden P."/>
            <person name="Torto-Alalibo T."/>
            <person name="Studholme D."/>
            <person name="Wang Y."/>
            <person name="Win J."/>
            <person name="Wood J."/>
            <person name="Clifton S.W."/>
            <person name="Rogers J."/>
            <person name="Van den Ackerveken G."/>
            <person name="Jones J.D."/>
            <person name="McDowell J.M."/>
            <person name="Beynon J."/>
            <person name="Tyler B.M."/>
        </authorList>
    </citation>
    <scope>NUCLEOTIDE SEQUENCE [LARGE SCALE GENOMIC DNA]</scope>
    <source>
        <strain evidence="2">Emoy2</strain>
    </source>
</reference>
<protein>
    <recommendedName>
        <fullName evidence="3">RNase H type-1 domain-containing protein</fullName>
    </recommendedName>
</protein>
<evidence type="ECO:0000313" key="1">
    <source>
        <dbReference type="EnsemblProtists" id="HpaP808619"/>
    </source>
</evidence>
<reference evidence="1" key="2">
    <citation type="submission" date="2015-06" db="UniProtKB">
        <authorList>
            <consortium name="EnsemblProtists"/>
        </authorList>
    </citation>
    <scope>IDENTIFICATION</scope>
    <source>
        <strain evidence="1">Emoy2</strain>
    </source>
</reference>
<dbReference type="eggNOG" id="ENOG502T2U4">
    <property type="taxonomic scope" value="Eukaryota"/>
</dbReference>
<dbReference type="VEuPathDB" id="FungiDB:HpaG808619"/>
<keyword evidence="2" id="KW-1185">Reference proteome</keyword>
<dbReference type="AlphaFoldDB" id="M4BQD0"/>
<dbReference type="EnsemblProtists" id="HpaT808619">
    <property type="protein sequence ID" value="HpaP808619"/>
    <property type="gene ID" value="HpaG808619"/>
</dbReference>
<dbReference type="SUPFAM" id="SSF53098">
    <property type="entry name" value="Ribonuclease H-like"/>
    <property type="match status" value="1"/>
</dbReference>
<evidence type="ECO:0008006" key="3">
    <source>
        <dbReference type="Google" id="ProtNLM"/>
    </source>
</evidence>
<dbReference type="EMBL" id="JH598563">
    <property type="status" value="NOT_ANNOTATED_CDS"/>
    <property type="molecule type" value="Genomic_DNA"/>
</dbReference>
<name>M4BQD0_HYAAE</name>
<sequence>MDTVEITLNGPLGLLRALTCRRIWLNPAEYTGMDIGIQAALDHNVSDLIIVGNSRLAIQQYTKVIACKKDSLQVKLAYHRN</sequence>
<dbReference type="InParanoid" id="M4BQD0"/>
<proteinExistence type="predicted"/>
<dbReference type="HOGENOM" id="CLU_2578997_0_0_1"/>
<dbReference type="Proteomes" id="UP000011713">
    <property type="component" value="Unassembled WGS sequence"/>
</dbReference>
<dbReference type="InterPro" id="IPR012337">
    <property type="entry name" value="RNaseH-like_sf"/>
</dbReference>
<evidence type="ECO:0000313" key="2">
    <source>
        <dbReference type="Proteomes" id="UP000011713"/>
    </source>
</evidence>
<accession>M4BQD0</accession>
<organism evidence="1 2">
    <name type="scientific">Hyaloperonospora arabidopsidis (strain Emoy2)</name>
    <name type="common">Downy mildew agent</name>
    <name type="synonym">Peronospora arabidopsidis</name>
    <dbReference type="NCBI Taxonomy" id="559515"/>
    <lineage>
        <taxon>Eukaryota</taxon>
        <taxon>Sar</taxon>
        <taxon>Stramenopiles</taxon>
        <taxon>Oomycota</taxon>
        <taxon>Peronosporomycetes</taxon>
        <taxon>Peronosporales</taxon>
        <taxon>Peronosporaceae</taxon>
        <taxon>Hyaloperonospora</taxon>
    </lineage>
</organism>